<evidence type="ECO:0000313" key="2">
    <source>
        <dbReference type="Proteomes" id="UP001206013"/>
    </source>
</evidence>
<evidence type="ECO:0000313" key="1">
    <source>
        <dbReference type="EMBL" id="MCQ4793679.1"/>
    </source>
</evidence>
<accession>A0AAW5JXT8</accession>
<dbReference type="AlphaFoldDB" id="A0AAW5JXT8"/>
<comment type="caution">
    <text evidence="1">The sequence shown here is derived from an EMBL/GenBank/DDBJ whole genome shotgun (WGS) entry which is preliminary data.</text>
</comment>
<dbReference type="Proteomes" id="UP001206013">
    <property type="component" value="Unassembled WGS sequence"/>
</dbReference>
<organism evidence="1 2">
    <name type="scientific">Bifidobacterium adolescentis</name>
    <dbReference type="NCBI Taxonomy" id="1680"/>
    <lineage>
        <taxon>Bacteria</taxon>
        <taxon>Bacillati</taxon>
        <taxon>Actinomycetota</taxon>
        <taxon>Actinomycetes</taxon>
        <taxon>Bifidobacteriales</taxon>
        <taxon>Bifidobacteriaceae</taxon>
        <taxon>Bifidobacterium</taxon>
    </lineage>
</organism>
<reference evidence="1" key="1">
    <citation type="submission" date="2022-06" db="EMBL/GenBank/DDBJ databases">
        <title>Isolation of gut microbiota from human fecal samples.</title>
        <authorList>
            <person name="Pamer E.G."/>
            <person name="Barat B."/>
            <person name="Waligurski E."/>
            <person name="Medina S."/>
            <person name="Paddock L."/>
            <person name="Mostad J."/>
        </authorList>
    </citation>
    <scope>NUCLEOTIDE SEQUENCE</scope>
    <source>
        <strain evidence="1">SL.1.01</strain>
    </source>
</reference>
<sequence>MNKSTYFTQYGAEDYNIFANANKSKSYVLSRFMDDPEGAYFMLFEHVEGCEGVNYYMFERLPESLPDIPENVLNGIPDGEYSDGEFAKRINGHSRFVHNIHIRRLLHHSKLGA</sequence>
<dbReference type="RefSeq" id="WP_217730715.1">
    <property type="nucleotide sequence ID" value="NZ_JAHOMQ010000004.1"/>
</dbReference>
<dbReference type="EMBL" id="JANFYM010000012">
    <property type="protein sequence ID" value="MCQ4793679.1"/>
    <property type="molecule type" value="Genomic_DNA"/>
</dbReference>
<protein>
    <submittedName>
        <fullName evidence="1">Uncharacterized protein</fullName>
    </submittedName>
</protein>
<proteinExistence type="predicted"/>
<gene>
    <name evidence="1" type="ORF">NE692_09470</name>
</gene>
<name>A0AAW5JXT8_BIFAD</name>